<protein>
    <submittedName>
        <fullName evidence="1">Uncharacterized protein</fullName>
    </submittedName>
</protein>
<organism evidence="1 2">
    <name type="scientific">Arthrobacter alpinus</name>
    <dbReference type="NCBI Taxonomy" id="656366"/>
    <lineage>
        <taxon>Bacteria</taxon>
        <taxon>Bacillati</taxon>
        <taxon>Actinomycetota</taxon>
        <taxon>Actinomycetes</taxon>
        <taxon>Micrococcales</taxon>
        <taxon>Micrococcaceae</taxon>
        <taxon>Arthrobacter</taxon>
    </lineage>
</organism>
<dbReference type="RefSeq" id="WP_074712773.1">
    <property type="nucleotide sequence ID" value="NZ_FNTV01000001.1"/>
</dbReference>
<name>A0A1H5NDT7_9MICC</name>
<dbReference type="AlphaFoldDB" id="A0A1H5NDT7"/>
<accession>A0A1H5NDT7</accession>
<sequence length="256" mass="27837">MVPIRTNLYSSIFWSVSRPKFPLSLGHFVIRLNDPALAFSTESAADLLHCYGSWRRAMTELSGATAAQLYMAQNWQPVGDALGEPLAETSTPTLHVFFNVPGSTTAAAALRLPAHQRVAVEDTADLDEQLRLWRDSVAGEPALEAGLTDSPPSGPEPVFRLEAVNPATLNDGHWMAVPRTASTTIDHIEAESLVELAGAMDHVATQATPPIQGLTVWVTDQWESAVEFHLFARRHGDERQHVANFVADGGLDVPEL</sequence>
<proteinExistence type="predicted"/>
<gene>
    <name evidence="1" type="ORF">SAMN04489740_3613</name>
</gene>
<evidence type="ECO:0000313" key="1">
    <source>
        <dbReference type="EMBL" id="SEE99640.1"/>
    </source>
</evidence>
<evidence type="ECO:0000313" key="2">
    <source>
        <dbReference type="Proteomes" id="UP000182725"/>
    </source>
</evidence>
<dbReference type="Proteomes" id="UP000182725">
    <property type="component" value="Unassembled WGS sequence"/>
</dbReference>
<reference evidence="1 2" key="1">
    <citation type="submission" date="2016-10" db="EMBL/GenBank/DDBJ databases">
        <authorList>
            <person name="de Groot N.N."/>
        </authorList>
    </citation>
    <scope>NUCLEOTIDE SEQUENCE [LARGE SCALE GENOMIC DNA]</scope>
    <source>
        <strain evidence="1 2">DSM 22274</strain>
    </source>
</reference>
<dbReference type="EMBL" id="FNTV01000001">
    <property type="protein sequence ID" value="SEE99640.1"/>
    <property type="molecule type" value="Genomic_DNA"/>
</dbReference>